<keyword evidence="4 6" id="KW-1133">Transmembrane helix</keyword>
<dbReference type="PANTHER" id="PTHR42920">
    <property type="entry name" value="OS03G0707200 PROTEIN-RELATED"/>
    <property type="match status" value="1"/>
</dbReference>
<dbReference type="Pfam" id="PF00892">
    <property type="entry name" value="EamA"/>
    <property type="match status" value="2"/>
</dbReference>
<evidence type="ECO:0000256" key="4">
    <source>
        <dbReference type="ARBA" id="ARBA00022989"/>
    </source>
</evidence>
<reference evidence="8" key="1">
    <citation type="submission" date="2020-05" db="EMBL/GenBank/DDBJ databases">
        <authorList>
            <person name="Chiriac C."/>
            <person name="Salcher M."/>
            <person name="Ghai R."/>
            <person name="Kavagutti S V."/>
        </authorList>
    </citation>
    <scope>NUCLEOTIDE SEQUENCE</scope>
</reference>
<dbReference type="InterPro" id="IPR037185">
    <property type="entry name" value="EmrE-like"/>
</dbReference>
<feature type="domain" description="EamA" evidence="7">
    <location>
        <begin position="147"/>
        <end position="280"/>
    </location>
</feature>
<comment type="subcellular location">
    <subcellularLocation>
        <location evidence="1">Cell membrane</location>
        <topology evidence="1">Multi-pass membrane protein</topology>
    </subcellularLocation>
</comment>
<organism evidence="8">
    <name type="scientific">freshwater metagenome</name>
    <dbReference type="NCBI Taxonomy" id="449393"/>
    <lineage>
        <taxon>unclassified sequences</taxon>
        <taxon>metagenomes</taxon>
        <taxon>ecological metagenomes</taxon>
    </lineage>
</organism>
<evidence type="ECO:0000259" key="7">
    <source>
        <dbReference type="Pfam" id="PF00892"/>
    </source>
</evidence>
<name>A0A6J7JX64_9ZZZZ</name>
<dbReference type="GO" id="GO:0005886">
    <property type="term" value="C:plasma membrane"/>
    <property type="evidence" value="ECO:0007669"/>
    <property type="project" value="UniProtKB-SubCell"/>
</dbReference>
<keyword evidence="2" id="KW-1003">Cell membrane</keyword>
<dbReference type="EMBL" id="CAFBNO010000003">
    <property type="protein sequence ID" value="CAB4946714.1"/>
    <property type="molecule type" value="Genomic_DNA"/>
</dbReference>
<evidence type="ECO:0000256" key="2">
    <source>
        <dbReference type="ARBA" id="ARBA00022475"/>
    </source>
</evidence>
<sequence>MIRKYSVDLALLAVAVFWGASYLVAKSITPFASVPAMLSIRFVTAGLIMMLVWLIKREPFSRADVVLGTLFGVTQASIMLVETYGLKETSATNAGLLISLTIVFTPILESAWKRKWLPRNYFIAVTVSLVGVLLLVSGNGFKAPNYGDGLMLLAALIRTFHVTAQGRFTVGRKVSSFNAISLQMLVCGLIYLVIDVQGTISAVQTFALAQWQATFFLILFCTIFAFGTQLWAIRKTSASRASLLLSTEPVWAVVIASLFGGELLGPIGILGAVLIIGASLVGQRIEQRFREG</sequence>
<dbReference type="InterPro" id="IPR000620">
    <property type="entry name" value="EamA_dom"/>
</dbReference>
<protein>
    <submittedName>
        <fullName evidence="8">Unannotated protein</fullName>
    </submittedName>
</protein>
<feature type="transmembrane region" description="Helical" evidence="6">
    <location>
        <begin position="176"/>
        <end position="194"/>
    </location>
</feature>
<feature type="domain" description="EamA" evidence="7">
    <location>
        <begin position="8"/>
        <end position="136"/>
    </location>
</feature>
<dbReference type="AlphaFoldDB" id="A0A6J7JX64"/>
<feature type="transmembrane region" description="Helical" evidence="6">
    <location>
        <begin position="214"/>
        <end position="233"/>
    </location>
</feature>
<evidence type="ECO:0000313" key="8">
    <source>
        <dbReference type="EMBL" id="CAB4946714.1"/>
    </source>
</evidence>
<evidence type="ECO:0000256" key="3">
    <source>
        <dbReference type="ARBA" id="ARBA00022692"/>
    </source>
</evidence>
<feature type="transmembrane region" description="Helical" evidence="6">
    <location>
        <begin position="120"/>
        <end position="140"/>
    </location>
</feature>
<feature type="transmembrane region" description="Helical" evidence="6">
    <location>
        <begin position="240"/>
        <end position="259"/>
    </location>
</feature>
<keyword evidence="3 6" id="KW-0812">Transmembrane</keyword>
<keyword evidence="5 6" id="KW-0472">Membrane</keyword>
<dbReference type="SUPFAM" id="SSF103481">
    <property type="entry name" value="Multidrug resistance efflux transporter EmrE"/>
    <property type="match status" value="2"/>
</dbReference>
<feature type="transmembrane region" description="Helical" evidence="6">
    <location>
        <begin position="91"/>
        <end position="108"/>
    </location>
</feature>
<evidence type="ECO:0000256" key="1">
    <source>
        <dbReference type="ARBA" id="ARBA00004651"/>
    </source>
</evidence>
<evidence type="ECO:0000256" key="6">
    <source>
        <dbReference type="SAM" id="Phobius"/>
    </source>
</evidence>
<dbReference type="PANTHER" id="PTHR42920:SF5">
    <property type="entry name" value="EAMA DOMAIN-CONTAINING PROTEIN"/>
    <property type="match status" value="1"/>
</dbReference>
<feature type="transmembrane region" description="Helical" evidence="6">
    <location>
        <begin position="265"/>
        <end position="282"/>
    </location>
</feature>
<evidence type="ECO:0000256" key="5">
    <source>
        <dbReference type="ARBA" id="ARBA00023136"/>
    </source>
</evidence>
<proteinExistence type="predicted"/>
<accession>A0A6J7JX64</accession>
<feature type="transmembrane region" description="Helical" evidence="6">
    <location>
        <begin position="35"/>
        <end position="54"/>
    </location>
</feature>
<dbReference type="InterPro" id="IPR051258">
    <property type="entry name" value="Diverse_Substrate_Transporter"/>
</dbReference>
<gene>
    <name evidence="8" type="ORF">UFOPK3837_00166</name>
</gene>